<reference evidence="3 4" key="1">
    <citation type="submission" date="2009-12" db="EMBL/GenBank/DDBJ databases">
        <title>The draft genome of Batrachochytrium dendrobatidis.</title>
        <authorList>
            <consortium name="US DOE Joint Genome Institute (JGI-PGF)"/>
            <person name="Kuo A."/>
            <person name="Salamov A."/>
            <person name="Schmutz J."/>
            <person name="Lucas S."/>
            <person name="Pitluck S."/>
            <person name="Rosenblum E."/>
            <person name="Stajich J."/>
            <person name="Eisen M."/>
            <person name="Grigoriev I.V."/>
        </authorList>
    </citation>
    <scope>NUCLEOTIDE SEQUENCE [LARGE SCALE GENOMIC DNA]</scope>
    <source>
        <strain evidence="4">JAM81 / FGSC 10211</strain>
    </source>
</reference>
<dbReference type="OrthoDB" id="8954335at2759"/>
<dbReference type="InterPro" id="IPR027417">
    <property type="entry name" value="P-loop_NTPase"/>
</dbReference>
<keyword evidence="1" id="KW-0547">Nucleotide-binding</keyword>
<dbReference type="PRINTS" id="PR00449">
    <property type="entry name" value="RASTRNSFRMNG"/>
</dbReference>
<sequence>MWRTNIHDGGISSVRIAIVGDSGVGKTSLANLICTGSPLLQSGRPPTTTRGCTLSVKTHNPSTLHSPVTVELVDIAGRSNNCLSRRPFYSGIHGLILVHDVRLQSTLSSLHSWRNEALESLSTLCPVSSSHSFRETDIDVVVVQDHASQPSNTTSHLESVSIPMLVVGTMIDMSPLPPKLIPDLSFLIPGSNHRSYLKNRSIIDEYGLQSIHMSTQVLSEAGISTIDSFIDTVISHASAKVSAKGHGTALTNPYSSTPSLQTYDYTATREHALPSVSLGSNTTYGRDERVDSRHDSVQMSAELLDRGYQNNSNAVAGSFTKRVSNGIYGEGRKRYTYGNPT</sequence>
<dbReference type="GO" id="GO:0003924">
    <property type="term" value="F:GTPase activity"/>
    <property type="evidence" value="ECO:0000318"/>
    <property type="project" value="GO_Central"/>
</dbReference>
<dbReference type="GO" id="GO:0006886">
    <property type="term" value="P:intracellular protein transport"/>
    <property type="evidence" value="ECO:0000318"/>
    <property type="project" value="GO_Central"/>
</dbReference>
<dbReference type="SUPFAM" id="SSF52540">
    <property type="entry name" value="P-loop containing nucleoside triphosphate hydrolases"/>
    <property type="match status" value="1"/>
</dbReference>
<dbReference type="HOGENOM" id="CLU_813757_0_0_1"/>
<accession>F4P7L9</accession>
<organism evidence="3 4">
    <name type="scientific">Batrachochytrium dendrobatidis (strain JAM81 / FGSC 10211)</name>
    <name type="common">Frog chytrid fungus</name>
    <dbReference type="NCBI Taxonomy" id="684364"/>
    <lineage>
        <taxon>Eukaryota</taxon>
        <taxon>Fungi</taxon>
        <taxon>Fungi incertae sedis</taxon>
        <taxon>Chytridiomycota</taxon>
        <taxon>Chytridiomycota incertae sedis</taxon>
        <taxon>Chytridiomycetes</taxon>
        <taxon>Rhizophydiales</taxon>
        <taxon>Rhizophydiales incertae sedis</taxon>
        <taxon>Batrachochytrium</taxon>
    </lineage>
</organism>
<dbReference type="PANTHER" id="PTHR24073">
    <property type="entry name" value="DRAB5-RELATED"/>
    <property type="match status" value="1"/>
</dbReference>
<keyword evidence="2" id="KW-0342">GTP-binding</keyword>
<dbReference type="Pfam" id="PF08477">
    <property type="entry name" value="Roc"/>
    <property type="match status" value="1"/>
</dbReference>
<dbReference type="Proteomes" id="UP000007241">
    <property type="component" value="Unassembled WGS sequence"/>
</dbReference>
<name>F4P7L9_BATDJ</name>
<gene>
    <name evidence="3" type="ORF">BATDEDRAFT_90381</name>
</gene>
<dbReference type="PROSITE" id="PS51419">
    <property type="entry name" value="RAB"/>
    <property type="match status" value="1"/>
</dbReference>
<dbReference type="AlphaFoldDB" id="F4P7L9"/>
<keyword evidence="4" id="KW-1185">Reference proteome</keyword>
<evidence type="ECO:0000313" key="3">
    <source>
        <dbReference type="EMBL" id="EGF78627.1"/>
    </source>
</evidence>
<protein>
    <submittedName>
        <fullName evidence="3">Uncharacterized protein</fullName>
    </submittedName>
</protein>
<dbReference type="GO" id="GO:0012505">
    <property type="term" value="C:endomembrane system"/>
    <property type="evidence" value="ECO:0000318"/>
    <property type="project" value="GO_Central"/>
</dbReference>
<evidence type="ECO:0000256" key="2">
    <source>
        <dbReference type="ARBA" id="ARBA00023134"/>
    </source>
</evidence>
<dbReference type="EMBL" id="GL882888">
    <property type="protein sequence ID" value="EGF78627.1"/>
    <property type="molecule type" value="Genomic_DNA"/>
</dbReference>
<dbReference type="RefSeq" id="XP_006680916.1">
    <property type="nucleotide sequence ID" value="XM_006680853.1"/>
</dbReference>
<dbReference type="GeneID" id="18243866"/>
<evidence type="ECO:0000313" key="4">
    <source>
        <dbReference type="Proteomes" id="UP000007241"/>
    </source>
</evidence>
<dbReference type="GO" id="GO:0005525">
    <property type="term" value="F:GTP binding"/>
    <property type="evidence" value="ECO:0007669"/>
    <property type="project" value="UniProtKB-KW"/>
</dbReference>
<proteinExistence type="predicted"/>
<dbReference type="STRING" id="684364.F4P7L9"/>
<evidence type="ECO:0000256" key="1">
    <source>
        <dbReference type="ARBA" id="ARBA00022741"/>
    </source>
</evidence>
<dbReference type="InParanoid" id="F4P7L9"/>
<dbReference type="Gene3D" id="3.40.50.300">
    <property type="entry name" value="P-loop containing nucleotide triphosphate hydrolases"/>
    <property type="match status" value="1"/>
</dbReference>